<dbReference type="EMBL" id="JAIWYP010000008">
    <property type="protein sequence ID" value="KAH3790627.1"/>
    <property type="molecule type" value="Genomic_DNA"/>
</dbReference>
<sequence length="75" mass="8501">MASKDPAKRGTKRTKYRQPGSEYSVDGDLSYLDLDTGNIIASARENDVVTLTLTEFDKLVSKIDKMQEQFEKIDK</sequence>
<evidence type="ECO:0000256" key="1">
    <source>
        <dbReference type="SAM" id="MobiDB-lite"/>
    </source>
</evidence>
<gene>
    <name evidence="2" type="ORF">DPMN_168832</name>
</gene>
<keyword evidence="3" id="KW-1185">Reference proteome</keyword>
<accession>A0A9D4J005</accession>
<proteinExistence type="predicted"/>
<organism evidence="2 3">
    <name type="scientific">Dreissena polymorpha</name>
    <name type="common">Zebra mussel</name>
    <name type="synonym">Mytilus polymorpha</name>
    <dbReference type="NCBI Taxonomy" id="45954"/>
    <lineage>
        <taxon>Eukaryota</taxon>
        <taxon>Metazoa</taxon>
        <taxon>Spiralia</taxon>
        <taxon>Lophotrochozoa</taxon>
        <taxon>Mollusca</taxon>
        <taxon>Bivalvia</taxon>
        <taxon>Autobranchia</taxon>
        <taxon>Heteroconchia</taxon>
        <taxon>Euheterodonta</taxon>
        <taxon>Imparidentia</taxon>
        <taxon>Neoheterodontei</taxon>
        <taxon>Myida</taxon>
        <taxon>Dreissenoidea</taxon>
        <taxon>Dreissenidae</taxon>
        <taxon>Dreissena</taxon>
    </lineage>
</organism>
<protein>
    <submittedName>
        <fullName evidence="2">Uncharacterized protein</fullName>
    </submittedName>
</protein>
<dbReference type="AlphaFoldDB" id="A0A9D4J005"/>
<reference evidence="2" key="2">
    <citation type="submission" date="2020-11" db="EMBL/GenBank/DDBJ databases">
        <authorList>
            <person name="McCartney M.A."/>
            <person name="Auch B."/>
            <person name="Kono T."/>
            <person name="Mallez S."/>
            <person name="Becker A."/>
            <person name="Gohl D.M."/>
            <person name="Silverstein K.A.T."/>
            <person name="Koren S."/>
            <person name="Bechman K.B."/>
            <person name="Herman A."/>
            <person name="Abrahante J.E."/>
            <person name="Garbe J."/>
        </authorList>
    </citation>
    <scope>NUCLEOTIDE SEQUENCE</scope>
    <source>
        <strain evidence="2">Duluth1</strain>
        <tissue evidence="2">Whole animal</tissue>
    </source>
</reference>
<name>A0A9D4J005_DREPO</name>
<evidence type="ECO:0000313" key="3">
    <source>
        <dbReference type="Proteomes" id="UP000828390"/>
    </source>
</evidence>
<reference evidence="2" key="1">
    <citation type="journal article" date="2019" name="bioRxiv">
        <title>The Genome of the Zebra Mussel, Dreissena polymorpha: A Resource for Invasive Species Research.</title>
        <authorList>
            <person name="McCartney M.A."/>
            <person name="Auch B."/>
            <person name="Kono T."/>
            <person name="Mallez S."/>
            <person name="Zhang Y."/>
            <person name="Obille A."/>
            <person name="Becker A."/>
            <person name="Abrahante J.E."/>
            <person name="Garbe J."/>
            <person name="Badalamenti J.P."/>
            <person name="Herman A."/>
            <person name="Mangelson H."/>
            <person name="Liachko I."/>
            <person name="Sullivan S."/>
            <person name="Sone E.D."/>
            <person name="Koren S."/>
            <person name="Silverstein K.A.T."/>
            <person name="Beckman K.B."/>
            <person name="Gohl D.M."/>
        </authorList>
    </citation>
    <scope>NUCLEOTIDE SEQUENCE</scope>
    <source>
        <strain evidence="2">Duluth1</strain>
        <tissue evidence="2">Whole animal</tissue>
    </source>
</reference>
<dbReference type="Proteomes" id="UP000828390">
    <property type="component" value="Unassembled WGS sequence"/>
</dbReference>
<feature type="region of interest" description="Disordered" evidence="1">
    <location>
        <begin position="1"/>
        <end position="22"/>
    </location>
</feature>
<comment type="caution">
    <text evidence="2">The sequence shown here is derived from an EMBL/GenBank/DDBJ whole genome shotgun (WGS) entry which is preliminary data.</text>
</comment>
<evidence type="ECO:0000313" key="2">
    <source>
        <dbReference type="EMBL" id="KAH3790627.1"/>
    </source>
</evidence>